<evidence type="ECO:0000256" key="1">
    <source>
        <dbReference type="ARBA" id="ARBA00022801"/>
    </source>
</evidence>
<evidence type="ECO:0000259" key="2">
    <source>
        <dbReference type="Pfam" id="PF07859"/>
    </source>
</evidence>
<keyword evidence="1" id="KW-0378">Hydrolase</keyword>
<comment type="caution">
    <text evidence="3">The sequence shown here is derived from an EMBL/GenBank/DDBJ whole genome shotgun (WGS) entry which is preliminary data.</text>
</comment>
<dbReference type="PANTHER" id="PTHR48081:SF8">
    <property type="entry name" value="ALPHA_BETA HYDROLASE FOLD-3 DOMAIN-CONTAINING PROTEIN-RELATED"/>
    <property type="match status" value="1"/>
</dbReference>
<sequence>MASRSADELRSMGEMDPHLKEMLRAAPLPEPPPESGFFALREHRAAMLREKHHLRYLPGPIKEVAEHDRKIPVRDGSEITVRVYQPEKSRVPTQGSPLIVMYHEGGWSMGDLTDEETNCRLFSRDLGAVCVNVEYRLGPEYKFPTGINDSWDALKWAADNASSLGANPRAGFIVGGGSAGGNIAAVLAHLARDGKLNPPLTGQYLCVPAITCFMPPEDMPEQYRAEYLSHPSVTPCIDPVLQVDSRHPRGMLSTVGADVNNPLFVPFLYRHKMGGHNGLPPAYFQVCGLDPLRDEALIFERVLREEAGIKTKLDVYPGLGHYFWTNFPLLDASKRFVEDTVKGVRWLLEQAPSDT</sequence>
<dbReference type="Pfam" id="PF07859">
    <property type="entry name" value="Abhydrolase_3"/>
    <property type="match status" value="1"/>
</dbReference>
<dbReference type="SUPFAM" id="SSF53474">
    <property type="entry name" value="alpha/beta-Hydrolases"/>
    <property type="match status" value="1"/>
</dbReference>
<evidence type="ECO:0000313" key="3">
    <source>
        <dbReference type="EMBL" id="KAK2614593.1"/>
    </source>
</evidence>
<dbReference type="AlphaFoldDB" id="A0AAD9SRL0"/>
<gene>
    <name evidence="3" type="ORF">N8I77_001402</name>
</gene>
<dbReference type="InterPro" id="IPR050300">
    <property type="entry name" value="GDXG_lipolytic_enzyme"/>
</dbReference>
<proteinExistence type="predicted"/>
<dbReference type="Gene3D" id="3.40.50.1820">
    <property type="entry name" value="alpha/beta hydrolase"/>
    <property type="match status" value="1"/>
</dbReference>
<dbReference type="InterPro" id="IPR013094">
    <property type="entry name" value="AB_hydrolase_3"/>
</dbReference>
<organism evidence="3 4">
    <name type="scientific">Phomopsis amygdali</name>
    <name type="common">Fusicoccum amygdali</name>
    <dbReference type="NCBI Taxonomy" id="1214568"/>
    <lineage>
        <taxon>Eukaryota</taxon>
        <taxon>Fungi</taxon>
        <taxon>Dikarya</taxon>
        <taxon>Ascomycota</taxon>
        <taxon>Pezizomycotina</taxon>
        <taxon>Sordariomycetes</taxon>
        <taxon>Sordariomycetidae</taxon>
        <taxon>Diaporthales</taxon>
        <taxon>Diaporthaceae</taxon>
        <taxon>Diaporthe</taxon>
    </lineage>
</organism>
<evidence type="ECO:0000313" key="4">
    <source>
        <dbReference type="Proteomes" id="UP001265746"/>
    </source>
</evidence>
<dbReference type="EMBL" id="JAUJFL010000001">
    <property type="protein sequence ID" value="KAK2614593.1"/>
    <property type="molecule type" value="Genomic_DNA"/>
</dbReference>
<accession>A0AAD9SRL0</accession>
<dbReference type="Proteomes" id="UP001265746">
    <property type="component" value="Unassembled WGS sequence"/>
</dbReference>
<name>A0AAD9SRL0_PHOAM</name>
<dbReference type="GO" id="GO:0016787">
    <property type="term" value="F:hydrolase activity"/>
    <property type="evidence" value="ECO:0007669"/>
    <property type="project" value="UniProtKB-KW"/>
</dbReference>
<feature type="domain" description="Alpha/beta hydrolase fold-3" evidence="2">
    <location>
        <begin position="99"/>
        <end position="324"/>
    </location>
</feature>
<reference evidence="3" key="1">
    <citation type="submission" date="2023-06" db="EMBL/GenBank/DDBJ databases">
        <authorList>
            <person name="Noh H."/>
        </authorList>
    </citation>
    <scope>NUCLEOTIDE SEQUENCE</scope>
    <source>
        <strain evidence="3">DUCC20226</strain>
    </source>
</reference>
<protein>
    <recommendedName>
        <fullName evidence="2">Alpha/beta hydrolase fold-3 domain-containing protein</fullName>
    </recommendedName>
</protein>
<dbReference type="PANTHER" id="PTHR48081">
    <property type="entry name" value="AB HYDROLASE SUPERFAMILY PROTEIN C4A8.06C"/>
    <property type="match status" value="1"/>
</dbReference>
<keyword evidence="4" id="KW-1185">Reference proteome</keyword>
<dbReference type="InterPro" id="IPR029058">
    <property type="entry name" value="AB_hydrolase_fold"/>
</dbReference>